<reference evidence="2 3" key="1">
    <citation type="journal article" date="2019" name="Anaerobe">
        <title>Detection of Robinsoniella peoriensis in multiple bone samples of a trauma patient.</title>
        <authorList>
            <person name="Schrottner P."/>
            <person name="Hartwich K."/>
            <person name="Bunk B."/>
            <person name="Schober I."/>
            <person name="Helbig S."/>
            <person name="Rudolph W.W."/>
            <person name="Gunzer F."/>
        </authorList>
    </citation>
    <scope>NUCLEOTIDE SEQUENCE [LARGE SCALE GENOMIC DNA]</scope>
    <source>
        <strain evidence="2 3">DSM 106044</strain>
    </source>
</reference>
<keyword evidence="3" id="KW-1185">Reference proteome</keyword>
<sequence length="140" mass="16235">MITKIYMESLPKDAKVIRKAVFMEEQGFKNEFDEIDDEAAHIVIYNEKELPIATCRVFRDTQIDSYCIGRLAVLKEYRGKNIGAYVINEAEKYVFEKGGHRVDLHAQCRVSSFYQKLGFSQYGGVDDDEGCPHIWMRKLI</sequence>
<dbReference type="InterPro" id="IPR016181">
    <property type="entry name" value="Acyl_CoA_acyltransferase"/>
</dbReference>
<dbReference type="STRING" id="180332.GCA_000797495_04312"/>
<name>A0A4U8QA72_9FIRM</name>
<dbReference type="Gene3D" id="3.40.630.30">
    <property type="match status" value="1"/>
</dbReference>
<dbReference type="InterPro" id="IPR039143">
    <property type="entry name" value="GNPNAT1-like"/>
</dbReference>
<dbReference type="CDD" id="cd04301">
    <property type="entry name" value="NAT_SF"/>
    <property type="match status" value="1"/>
</dbReference>
<evidence type="ECO:0000259" key="1">
    <source>
        <dbReference type="PROSITE" id="PS51186"/>
    </source>
</evidence>
<dbReference type="EMBL" id="QGQD01000025">
    <property type="protein sequence ID" value="TLD01881.1"/>
    <property type="molecule type" value="Genomic_DNA"/>
</dbReference>
<organism evidence="2 3">
    <name type="scientific">Robinsoniella peoriensis</name>
    <dbReference type="NCBI Taxonomy" id="180332"/>
    <lineage>
        <taxon>Bacteria</taxon>
        <taxon>Bacillati</taxon>
        <taxon>Bacillota</taxon>
        <taxon>Clostridia</taxon>
        <taxon>Lachnospirales</taxon>
        <taxon>Lachnospiraceae</taxon>
        <taxon>Robinsoniella</taxon>
    </lineage>
</organism>
<accession>A0A4U8QA72</accession>
<dbReference type="PANTHER" id="PTHR13355">
    <property type="entry name" value="GLUCOSAMINE 6-PHOSPHATE N-ACETYLTRANSFERASE"/>
    <property type="match status" value="1"/>
</dbReference>
<dbReference type="PROSITE" id="PS51186">
    <property type="entry name" value="GNAT"/>
    <property type="match status" value="1"/>
</dbReference>
<dbReference type="GO" id="GO:0004343">
    <property type="term" value="F:glucosamine 6-phosphate N-acetyltransferase activity"/>
    <property type="evidence" value="ECO:0007669"/>
    <property type="project" value="TreeGrafter"/>
</dbReference>
<feature type="domain" description="N-acetyltransferase" evidence="1">
    <location>
        <begin position="1"/>
        <end position="140"/>
    </location>
</feature>
<comment type="caution">
    <text evidence="2">The sequence shown here is derived from an EMBL/GenBank/DDBJ whole genome shotgun (WGS) entry which is preliminary data.</text>
</comment>
<dbReference type="EC" id="2.3.1.-" evidence="2"/>
<dbReference type="AlphaFoldDB" id="A0A4U8QA72"/>
<evidence type="ECO:0000313" key="2">
    <source>
        <dbReference type="EMBL" id="TLD01881.1"/>
    </source>
</evidence>
<dbReference type="Proteomes" id="UP000306509">
    <property type="component" value="Unassembled WGS sequence"/>
</dbReference>
<gene>
    <name evidence="2" type="primary">yjcF</name>
    <name evidence="2" type="ORF">DSM106044_01251</name>
</gene>
<keyword evidence="2" id="KW-0808">Transferase</keyword>
<dbReference type="PANTHER" id="PTHR13355:SF11">
    <property type="entry name" value="GLUCOSAMINE 6-PHOSPHATE N-ACETYLTRANSFERASE"/>
    <property type="match status" value="1"/>
</dbReference>
<keyword evidence="2" id="KW-0012">Acyltransferase</keyword>
<dbReference type="Pfam" id="PF13673">
    <property type="entry name" value="Acetyltransf_10"/>
    <property type="match status" value="1"/>
</dbReference>
<dbReference type="RefSeq" id="WP_138002043.1">
    <property type="nucleotide sequence ID" value="NZ_QGQD01000025.1"/>
</dbReference>
<protein>
    <submittedName>
        <fullName evidence="2">Putative N-acetyltransferase YjcF</fullName>
        <ecNumber evidence="2">2.3.1.-</ecNumber>
    </submittedName>
</protein>
<evidence type="ECO:0000313" key="3">
    <source>
        <dbReference type="Proteomes" id="UP000306509"/>
    </source>
</evidence>
<proteinExistence type="predicted"/>
<dbReference type="InterPro" id="IPR000182">
    <property type="entry name" value="GNAT_dom"/>
</dbReference>
<dbReference type="SUPFAM" id="SSF55729">
    <property type="entry name" value="Acyl-CoA N-acyltransferases (Nat)"/>
    <property type="match status" value="1"/>
</dbReference>